<comment type="caution">
    <text evidence="1">The sequence shown here is derived from an EMBL/GenBank/DDBJ whole genome shotgun (WGS) entry which is preliminary data.</text>
</comment>
<proteinExistence type="predicted"/>
<accession>A0A645FG66</accession>
<organism evidence="1">
    <name type="scientific">bioreactor metagenome</name>
    <dbReference type="NCBI Taxonomy" id="1076179"/>
    <lineage>
        <taxon>unclassified sequences</taxon>
        <taxon>metagenomes</taxon>
        <taxon>ecological metagenomes</taxon>
    </lineage>
</organism>
<evidence type="ECO:0000313" key="1">
    <source>
        <dbReference type="EMBL" id="MPN13378.1"/>
    </source>
</evidence>
<protein>
    <submittedName>
        <fullName evidence="1">Uncharacterized protein</fullName>
    </submittedName>
</protein>
<dbReference type="EMBL" id="VSSQ01059873">
    <property type="protein sequence ID" value="MPN13378.1"/>
    <property type="molecule type" value="Genomic_DNA"/>
</dbReference>
<reference evidence="1" key="1">
    <citation type="submission" date="2019-08" db="EMBL/GenBank/DDBJ databases">
        <authorList>
            <person name="Kucharzyk K."/>
            <person name="Murdoch R.W."/>
            <person name="Higgins S."/>
            <person name="Loffler F."/>
        </authorList>
    </citation>
    <scope>NUCLEOTIDE SEQUENCE</scope>
</reference>
<dbReference type="AlphaFoldDB" id="A0A645FG66"/>
<name>A0A645FG66_9ZZZZ</name>
<gene>
    <name evidence="1" type="ORF">SDC9_160699</name>
</gene>
<sequence>MNKACEIVCKLNVEFDEIVECLVGGEGVIIDNY</sequence>